<sequence length="524" mass="59047">MFTNFSNTSQGLIESNPRPKTNGSNVSCLPCRRKKKKCDLTKPICERCRNSYGQDRCLWSDGQKRQRVRSREATSSQEPETRPSPISPSSSRSSSLSLSRLETTTGPTSIPVTSYPMDLGFENFCSWSIPEVVTQISPDLSPQGFLSISAAFQNQVLCLESDYKNSIVVNSLPLALEHPTLLHAWVACSIIALSRSMPYWHEKAIRHYDSAVSGLSQALQDEPRTNDKWKRETVLLLHLFEGFQSKDEESALGKAHLRGAHELFIPAVKEKSPVSYHEILVLEAYIMHTTNNHLFQPDSQLPITHITQALETFTSALERLNMQCNWRSSPWIGFGGPDLADMAYRVSWLTHKPCLDDNDHREVEDLIARLSSWTAPACQEDATSPHLDLPPKRLALLARAYWCACSYLAAHLAQEQSCSLPFDADTFVIETLQLLDQLVEYEHTINNHLWPLVVIGTAARDPAAQEHIRSLLPRFQEGLGPASLRRAERFLTTAWKPSSMQRKHLTTKEQQKPATSMKFGLSCH</sequence>
<evidence type="ECO:0000313" key="6">
    <source>
        <dbReference type="Proteomes" id="UP000030672"/>
    </source>
</evidence>
<keyword evidence="2" id="KW-0539">Nucleus</keyword>
<dbReference type="PROSITE" id="PS00463">
    <property type="entry name" value="ZN2_CY6_FUNGAL_1"/>
    <property type="match status" value="1"/>
</dbReference>
<dbReference type="Pfam" id="PF11951">
    <property type="entry name" value="Fungal_trans_2"/>
    <property type="match status" value="1"/>
</dbReference>
<evidence type="ECO:0000313" key="5">
    <source>
        <dbReference type="EMBL" id="KEQ65292.1"/>
    </source>
</evidence>
<reference evidence="5 6" key="1">
    <citation type="journal article" date="2014" name="BMC Genomics">
        <title>Genome sequencing of four Aureobasidium pullulans varieties: biotechnological potential, stress tolerance, and description of new species.</title>
        <authorList>
            <person name="Gostin Ar C."/>
            <person name="Ohm R.A."/>
            <person name="Kogej T."/>
            <person name="Sonjak S."/>
            <person name="Turk M."/>
            <person name="Zajc J."/>
            <person name="Zalar P."/>
            <person name="Grube M."/>
            <person name="Sun H."/>
            <person name="Han J."/>
            <person name="Sharma A."/>
            <person name="Chiniquy J."/>
            <person name="Ngan C.Y."/>
            <person name="Lipzen A."/>
            <person name="Barry K."/>
            <person name="Grigoriev I.V."/>
            <person name="Gunde-Cimerman N."/>
        </authorList>
    </citation>
    <scope>NUCLEOTIDE SEQUENCE [LARGE SCALE GENOMIC DNA]</scope>
    <source>
        <strain evidence="5 6">CBS 110374</strain>
    </source>
</reference>
<evidence type="ECO:0000256" key="3">
    <source>
        <dbReference type="SAM" id="MobiDB-lite"/>
    </source>
</evidence>
<organism evidence="5 6">
    <name type="scientific">Aureobasidium melanogenum (strain CBS 110374)</name>
    <name type="common">Aureobasidium pullulans var. melanogenum</name>
    <dbReference type="NCBI Taxonomy" id="1043003"/>
    <lineage>
        <taxon>Eukaryota</taxon>
        <taxon>Fungi</taxon>
        <taxon>Dikarya</taxon>
        <taxon>Ascomycota</taxon>
        <taxon>Pezizomycotina</taxon>
        <taxon>Dothideomycetes</taxon>
        <taxon>Dothideomycetidae</taxon>
        <taxon>Dothideales</taxon>
        <taxon>Saccotheciaceae</taxon>
        <taxon>Aureobasidium</taxon>
    </lineage>
</organism>
<gene>
    <name evidence="5" type="ORF">M437DRAFT_42754</name>
</gene>
<keyword evidence="6" id="KW-1185">Reference proteome</keyword>
<dbReference type="Pfam" id="PF00172">
    <property type="entry name" value="Zn_clus"/>
    <property type="match status" value="1"/>
</dbReference>
<dbReference type="InterPro" id="IPR001138">
    <property type="entry name" value="Zn2Cys6_DnaBD"/>
</dbReference>
<dbReference type="GO" id="GO:0008270">
    <property type="term" value="F:zinc ion binding"/>
    <property type="evidence" value="ECO:0007669"/>
    <property type="project" value="InterPro"/>
</dbReference>
<dbReference type="EMBL" id="KL584827">
    <property type="protein sequence ID" value="KEQ65292.1"/>
    <property type="molecule type" value="Genomic_DNA"/>
</dbReference>
<dbReference type="InterPro" id="IPR036864">
    <property type="entry name" value="Zn2-C6_fun-type_DNA-bd_sf"/>
</dbReference>
<dbReference type="GO" id="GO:0005634">
    <property type="term" value="C:nucleus"/>
    <property type="evidence" value="ECO:0007669"/>
    <property type="project" value="UniProtKB-SubCell"/>
</dbReference>
<feature type="region of interest" description="Disordered" evidence="3">
    <location>
        <begin position="63"/>
        <end position="109"/>
    </location>
</feature>
<dbReference type="GO" id="GO:0000981">
    <property type="term" value="F:DNA-binding transcription factor activity, RNA polymerase II-specific"/>
    <property type="evidence" value="ECO:0007669"/>
    <property type="project" value="InterPro"/>
</dbReference>
<dbReference type="Gene3D" id="4.10.240.10">
    <property type="entry name" value="Zn(2)-C6 fungal-type DNA-binding domain"/>
    <property type="match status" value="1"/>
</dbReference>
<proteinExistence type="predicted"/>
<dbReference type="RefSeq" id="XP_040882315.1">
    <property type="nucleotide sequence ID" value="XM_041020627.1"/>
</dbReference>
<name>A0A074W5W1_AURM1</name>
<dbReference type="CDD" id="cd00067">
    <property type="entry name" value="GAL4"/>
    <property type="match status" value="1"/>
</dbReference>
<dbReference type="AlphaFoldDB" id="A0A074W5W1"/>
<dbReference type="SUPFAM" id="SSF57701">
    <property type="entry name" value="Zn2/Cys6 DNA-binding domain"/>
    <property type="match status" value="1"/>
</dbReference>
<dbReference type="InterPro" id="IPR021858">
    <property type="entry name" value="Fun_TF"/>
</dbReference>
<dbReference type="PROSITE" id="PS50048">
    <property type="entry name" value="ZN2_CY6_FUNGAL_2"/>
    <property type="match status" value="1"/>
</dbReference>
<feature type="compositionally biased region" description="Low complexity" evidence="3">
    <location>
        <begin position="83"/>
        <end position="105"/>
    </location>
</feature>
<feature type="region of interest" description="Disordered" evidence="3">
    <location>
        <begin position="1"/>
        <end position="26"/>
    </location>
</feature>
<protein>
    <recommendedName>
        <fullName evidence="4">Zn(2)-C6 fungal-type domain-containing protein</fullName>
    </recommendedName>
</protein>
<evidence type="ECO:0000259" key="4">
    <source>
        <dbReference type="PROSITE" id="PS50048"/>
    </source>
</evidence>
<accession>A0A074W5W1</accession>
<dbReference type="HOGENOM" id="CLU_040305_0_0_1"/>
<comment type="subcellular location">
    <subcellularLocation>
        <location evidence="1">Nucleus</location>
    </subcellularLocation>
</comment>
<dbReference type="PANTHER" id="PTHR37534:SF46">
    <property type="entry name" value="ZN(II)2CYS6 TRANSCRIPTION FACTOR (EUROFUNG)"/>
    <property type="match status" value="1"/>
</dbReference>
<feature type="domain" description="Zn(2)-C6 fungal-type" evidence="4">
    <location>
        <begin position="27"/>
        <end position="59"/>
    </location>
</feature>
<dbReference type="PANTHER" id="PTHR37534">
    <property type="entry name" value="TRANSCRIPTIONAL ACTIVATOR PROTEIN UGA3"/>
    <property type="match status" value="1"/>
</dbReference>
<feature type="region of interest" description="Disordered" evidence="3">
    <location>
        <begin position="504"/>
        <end position="524"/>
    </location>
</feature>
<dbReference type="Proteomes" id="UP000030672">
    <property type="component" value="Unassembled WGS sequence"/>
</dbReference>
<evidence type="ECO:0000256" key="2">
    <source>
        <dbReference type="ARBA" id="ARBA00023242"/>
    </source>
</evidence>
<dbReference type="SMART" id="SM00066">
    <property type="entry name" value="GAL4"/>
    <property type="match status" value="1"/>
</dbReference>
<evidence type="ECO:0000256" key="1">
    <source>
        <dbReference type="ARBA" id="ARBA00004123"/>
    </source>
</evidence>
<dbReference type="GeneID" id="63914000"/>